<dbReference type="Proteomes" id="UP000606044">
    <property type="component" value="Unassembled WGS sequence"/>
</dbReference>
<comment type="caution">
    <text evidence="6">The sequence shown here is derived from an EMBL/GenBank/DDBJ whole genome shotgun (WGS) entry which is preliminary data.</text>
</comment>
<feature type="domain" description="RecX second three-helical" evidence="5">
    <location>
        <begin position="75"/>
        <end position="115"/>
    </location>
</feature>
<dbReference type="PANTHER" id="PTHR33602:SF1">
    <property type="entry name" value="REGULATORY PROTEIN RECX FAMILY PROTEIN"/>
    <property type="match status" value="1"/>
</dbReference>
<evidence type="ECO:0000313" key="6">
    <source>
        <dbReference type="EMBL" id="GGF51151.1"/>
    </source>
</evidence>
<dbReference type="EMBL" id="BMCT01000001">
    <property type="protein sequence ID" value="GGF51151.1"/>
    <property type="molecule type" value="Genomic_DNA"/>
</dbReference>
<evidence type="ECO:0000313" key="7">
    <source>
        <dbReference type="Proteomes" id="UP000606044"/>
    </source>
</evidence>
<dbReference type="PANTHER" id="PTHR33602">
    <property type="entry name" value="REGULATORY PROTEIN RECX FAMILY PROTEIN"/>
    <property type="match status" value="1"/>
</dbReference>
<keyword evidence="4" id="KW-0963">Cytoplasm</keyword>
<comment type="similarity">
    <text evidence="2">Belongs to the RecX family.</text>
</comment>
<gene>
    <name evidence="6" type="ORF">GCM10007301_08210</name>
</gene>
<keyword evidence="7" id="KW-1185">Reference proteome</keyword>
<organism evidence="6 7">
    <name type="scientific">Azorhizobium oxalatiphilum</name>
    <dbReference type="NCBI Taxonomy" id="980631"/>
    <lineage>
        <taxon>Bacteria</taxon>
        <taxon>Pseudomonadati</taxon>
        <taxon>Pseudomonadota</taxon>
        <taxon>Alphaproteobacteria</taxon>
        <taxon>Hyphomicrobiales</taxon>
        <taxon>Xanthobacteraceae</taxon>
        <taxon>Azorhizobium</taxon>
    </lineage>
</organism>
<dbReference type="InterPro" id="IPR053924">
    <property type="entry name" value="RecX_HTH_2nd"/>
</dbReference>
<protein>
    <recommendedName>
        <fullName evidence="3">Regulatory protein RecX</fullName>
    </recommendedName>
</protein>
<dbReference type="Pfam" id="PF02631">
    <property type="entry name" value="RecX_HTH2"/>
    <property type="match status" value="1"/>
</dbReference>
<proteinExistence type="inferred from homology"/>
<evidence type="ECO:0000259" key="5">
    <source>
        <dbReference type="Pfam" id="PF02631"/>
    </source>
</evidence>
<dbReference type="GO" id="GO:0006282">
    <property type="term" value="P:regulation of DNA repair"/>
    <property type="evidence" value="ECO:0007669"/>
    <property type="project" value="InterPro"/>
</dbReference>
<reference evidence="6" key="1">
    <citation type="journal article" date="2014" name="Int. J. Syst. Evol. Microbiol.">
        <title>Complete genome sequence of Corynebacterium casei LMG S-19264T (=DSM 44701T), isolated from a smear-ripened cheese.</title>
        <authorList>
            <consortium name="US DOE Joint Genome Institute (JGI-PGF)"/>
            <person name="Walter F."/>
            <person name="Albersmeier A."/>
            <person name="Kalinowski J."/>
            <person name="Ruckert C."/>
        </authorList>
    </citation>
    <scope>NUCLEOTIDE SEQUENCE</scope>
    <source>
        <strain evidence="6">CCM 7897</strain>
    </source>
</reference>
<dbReference type="RefSeq" id="WP_188575635.1">
    <property type="nucleotide sequence ID" value="NZ_BMCT01000001.1"/>
</dbReference>
<evidence type="ECO:0000256" key="1">
    <source>
        <dbReference type="ARBA" id="ARBA00004496"/>
    </source>
</evidence>
<dbReference type="InterPro" id="IPR003783">
    <property type="entry name" value="Regulatory_RecX"/>
</dbReference>
<sequence>MTETTGGSKRAARHATWMRNSAMFYLGQRAASEAHFRQVMLRKAARRIGEELDEAEIACLLDETVAYCRANGFLNDDDYAEARSAAGARRGLSRRRVGMMLDAKGIDREQIGRALEDFDDLAAAVRLTKKRRIGAWRRDDGQPGEVDTQREIAILARAGFPFEIAGKAVRMSLEEAEEVLFGPAEG</sequence>
<evidence type="ECO:0000256" key="3">
    <source>
        <dbReference type="ARBA" id="ARBA00018111"/>
    </source>
</evidence>
<evidence type="ECO:0000256" key="4">
    <source>
        <dbReference type="ARBA" id="ARBA00022490"/>
    </source>
</evidence>
<evidence type="ECO:0000256" key="2">
    <source>
        <dbReference type="ARBA" id="ARBA00009695"/>
    </source>
</evidence>
<dbReference type="AlphaFoldDB" id="A0A917BNW8"/>
<name>A0A917BNW8_9HYPH</name>
<reference evidence="6" key="2">
    <citation type="submission" date="2020-09" db="EMBL/GenBank/DDBJ databases">
        <authorList>
            <person name="Sun Q."/>
            <person name="Sedlacek I."/>
        </authorList>
    </citation>
    <scope>NUCLEOTIDE SEQUENCE</scope>
    <source>
        <strain evidence="6">CCM 7897</strain>
    </source>
</reference>
<comment type="subcellular location">
    <subcellularLocation>
        <location evidence="1">Cytoplasm</location>
    </subcellularLocation>
</comment>
<dbReference type="GO" id="GO:0005737">
    <property type="term" value="C:cytoplasm"/>
    <property type="evidence" value="ECO:0007669"/>
    <property type="project" value="UniProtKB-SubCell"/>
</dbReference>
<accession>A0A917BNW8</accession>